<feature type="compositionally biased region" description="Polar residues" evidence="3">
    <location>
        <begin position="115"/>
        <end position="130"/>
    </location>
</feature>
<dbReference type="PROSITE" id="PS00070">
    <property type="entry name" value="ALDEHYDE_DEHYDR_CYS"/>
    <property type="match status" value="1"/>
</dbReference>
<evidence type="ECO:0000256" key="3">
    <source>
        <dbReference type="SAM" id="MobiDB-lite"/>
    </source>
</evidence>
<keyword evidence="2" id="KW-0560">Oxidoreductase</keyword>
<evidence type="ECO:0000259" key="4">
    <source>
        <dbReference type="Pfam" id="PF00171"/>
    </source>
</evidence>
<dbReference type="InterPro" id="IPR016162">
    <property type="entry name" value="Ald_DH_N"/>
</dbReference>
<dbReference type="RefSeq" id="XP_015268592.1">
    <property type="nucleotide sequence ID" value="XM_015413106.1"/>
</dbReference>
<dbReference type="Proteomes" id="UP000694871">
    <property type="component" value="Unplaced"/>
</dbReference>
<dbReference type="Gene3D" id="3.40.309.10">
    <property type="entry name" value="Aldehyde Dehydrogenase, Chain A, domain 2"/>
    <property type="match status" value="1"/>
</dbReference>
<dbReference type="InterPro" id="IPR012394">
    <property type="entry name" value="Aldehyde_DH_NAD(P)"/>
</dbReference>
<dbReference type="Pfam" id="PF00171">
    <property type="entry name" value="Aldedh"/>
    <property type="match status" value="1"/>
</dbReference>
<keyword evidence="5" id="KW-1185">Reference proteome</keyword>
<reference evidence="6" key="1">
    <citation type="submission" date="2025-08" db="UniProtKB">
        <authorList>
            <consortium name="RefSeq"/>
        </authorList>
    </citation>
    <scope>IDENTIFICATION</scope>
</reference>
<accession>A0ABM1K4F5</accession>
<dbReference type="SUPFAM" id="SSF53720">
    <property type="entry name" value="ALDH-like"/>
    <property type="match status" value="1"/>
</dbReference>
<dbReference type="InterPro" id="IPR016163">
    <property type="entry name" value="Ald_DH_C"/>
</dbReference>
<evidence type="ECO:0000256" key="1">
    <source>
        <dbReference type="ARBA" id="ARBA00009986"/>
    </source>
</evidence>
<feature type="compositionally biased region" description="Polar residues" evidence="3">
    <location>
        <begin position="59"/>
        <end position="72"/>
    </location>
</feature>
<protein>
    <submittedName>
        <fullName evidence="6">Aldehyde dehydrogenase family 3 member B1-like isoform X1</fullName>
    </submittedName>
</protein>
<feature type="domain" description="Aldehyde dehydrogenase" evidence="4">
    <location>
        <begin position="147"/>
        <end position="553"/>
    </location>
</feature>
<feature type="compositionally biased region" description="Polar residues" evidence="3">
    <location>
        <begin position="87"/>
        <end position="102"/>
    </location>
</feature>
<proteinExistence type="inferred from homology"/>
<dbReference type="PANTHER" id="PTHR43570">
    <property type="entry name" value="ALDEHYDE DEHYDROGENASE"/>
    <property type="match status" value="1"/>
</dbReference>
<dbReference type="InterPro" id="IPR016160">
    <property type="entry name" value="Ald_DH_CS_CYS"/>
</dbReference>
<dbReference type="GeneID" id="107112043"/>
<feature type="region of interest" description="Disordered" evidence="3">
    <location>
        <begin position="52"/>
        <end position="130"/>
    </location>
</feature>
<dbReference type="PANTHER" id="PTHR43570:SF2">
    <property type="entry name" value="ALDEHYDE DEHYDROGENASE FAMILY 3 MEMBER B1"/>
    <property type="match status" value="1"/>
</dbReference>
<sequence length="597" mass="66673">MERAGEIVQSVTSGHFVLRKQQFQEVPHPNEDNQNFACSGQSSIRQHKIQECPFHHDPNSSSTGPAGQQNQRHQSKGQEIPLHVGDRQNTGSSGQNPASTGQQDRKQQHKFQKVPHTSGQQEDTPSSSMNPYAALVDCLRATWLTGKTRPMEYRRTQLEALGRFLEENETEILHALCVDMRRPPFEGQIADISLVKNEVNHALNNLSCWMKDESVDKNLATKLDCAFVRKDPYGVVLIISPFNYPFQLTVVPMVGAIAAGNCVIVKPSEQSSCSEKLLAEVLPTYLDPDTFAVVTGGPEQTTKLLENKFDYIMFTGSPPIGKIVMTAAAKHLTPLTLELGGQNPCYVDCCCNFQNAANRIVWAKFFNTGQTCIAPDYVICTIETQERLMPCLRQAIREFYGCSPRDSPDYGRMINDKHFRRVCALLDCGRVAIGGETDECDRYIAPTVLADVKEWEPVMQQEVFGPILPIFTVRDLDEAIQYINSKERPLAIYAFSCDSKIVNRVLDCTSSGGFCGNDCIMHVTLVSLPFGGIGYSGFGQYHGKYGFDTFTHQRGCLSRCMGFEAINSIRYPPYSQRKLDLLVSATEVRRRGFCTLL</sequence>
<evidence type="ECO:0000256" key="2">
    <source>
        <dbReference type="ARBA" id="ARBA00023002"/>
    </source>
</evidence>
<dbReference type="InterPro" id="IPR016161">
    <property type="entry name" value="Ald_DH/histidinol_DH"/>
</dbReference>
<name>A0ABM1K4F5_GEKJA</name>
<dbReference type="InterPro" id="IPR015590">
    <property type="entry name" value="Aldehyde_DH_dom"/>
</dbReference>
<comment type="similarity">
    <text evidence="1">Belongs to the aldehyde dehydrogenase family.</text>
</comment>
<gene>
    <name evidence="6" type="primary">LOC107112043</name>
</gene>
<organism evidence="5 6">
    <name type="scientific">Gekko japonicus</name>
    <name type="common">Schlegel's Japanese gecko</name>
    <dbReference type="NCBI Taxonomy" id="146911"/>
    <lineage>
        <taxon>Eukaryota</taxon>
        <taxon>Metazoa</taxon>
        <taxon>Chordata</taxon>
        <taxon>Craniata</taxon>
        <taxon>Vertebrata</taxon>
        <taxon>Euteleostomi</taxon>
        <taxon>Lepidosauria</taxon>
        <taxon>Squamata</taxon>
        <taxon>Bifurcata</taxon>
        <taxon>Gekkota</taxon>
        <taxon>Gekkonidae</taxon>
        <taxon>Gekkoninae</taxon>
        <taxon>Gekko</taxon>
    </lineage>
</organism>
<evidence type="ECO:0000313" key="6">
    <source>
        <dbReference type="RefSeq" id="XP_015268592.1"/>
    </source>
</evidence>
<evidence type="ECO:0000313" key="5">
    <source>
        <dbReference type="Proteomes" id="UP000694871"/>
    </source>
</evidence>
<dbReference type="Gene3D" id="3.40.605.10">
    <property type="entry name" value="Aldehyde Dehydrogenase, Chain A, domain 1"/>
    <property type="match status" value="1"/>
</dbReference>